<name>A0A232LQ92_9EURO</name>
<feature type="compositionally biased region" description="Basic and acidic residues" evidence="5">
    <location>
        <begin position="531"/>
        <end position="544"/>
    </location>
</feature>
<dbReference type="InterPro" id="IPR009571">
    <property type="entry name" value="SUR7/Rim9-like_fungi"/>
</dbReference>
<comment type="subcellular location">
    <subcellularLocation>
        <location evidence="1">Membrane</location>
        <topology evidence="1">Multi-pass membrane protein</topology>
    </subcellularLocation>
</comment>
<keyword evidence="3 6" id="KW-1133">Transmembrane helix</keyword>
<gene>
    <name evidence="7" type="ORF">Egran_05906</name>
</gene>
<evidence type="ECO:0000313" key="7">
    <source>
        <dbReference type="EMBL" id="OXV06326.1"/>
    </source>
</evidence>
<dbReference type="EMBL" id="NPHW01005874">
    <property type="protein sequence ID" value="OXV06326.1"/>
    <property type="molecule type" value="Genomic_DNA"/>
</dbReference>
<evidence type="ECO:0000256" key="6">
    <source>
        <dbReference type="SAM" id="Phobius"/>
    </source>
</evidence>
<feature type="region of interest" description="Disordered" evidence="5">
    <location>
        <begin position="249"/>
        <end position="645"/>
    </location>
</feature>
<evidence type="ECO:0000256" key="1">
    <source>
        <dbReference type="ARBA" id="ARBA00004141"/>
    </source>
</evidence>
<dbReference type="GO" id="GO:0032153">
    <property type="term" value="C:cell division site"/>
    <property type="evidence" value="ECO:0007669"/>
    <property type="project" value="TreeGrafter"/>
</dbReference>
<accession>A0A232LQ92</accession>
<evidence type="ECO:0000256" key="4">
    <source>
        <dbReference type="ARBA" id="ARBA00023136"/>
    </source>
</evidence>
<evidence type="ECO:0000256" key="3">
    <source>
        <dbReference type="ARBA" id="ARBA00022989"/>
    </source>
</evidence>
<keyword evidence="4 6" id="KW-0472">Membrane</keyword>
<keyword evidence="2 6" id="KW-0812">Transmembrane</keyword>
<organism evidence="7 8">
    <name type="scientific">Elaphomyces granulatus</name>
    <dbReference type="NCBI Taxonomy" id="519963"/>
    <lineage>
        <taxon>Eukaryota</taxon>
        <taxon>Fungi</taxon>
        <taxon>Dikarya</taxon>
        <taxon>Ascomycota</taxon>
        <taxon>Pezizomycotina</taxon>
        <taxon>Eurotiomycetes</taxon>
        <taxon>Eurotiomycetidae</taxon>
        <taxon>Eurotiales</taxon>
        <taxon>Elaphomycetaceae</taxon>
        <taxon>Elaphomyces</taxon>
    </lineage>
</organism>
<evidence type="ECO:0008006" key="9">
    <source>
        <dbReference type="Google" id="ProtNLM"/>
    </source>
</evidence>
<sequence>MLLKPATPLTVLLLITFVLLLLSVLSTPIIKTIPLARFKDVDFGVFGWCENAQCSGIHVGYDTNDLFRNNGNGSEVFDLPAGARNSLSTILIVHPVAAFLTLVCLAMAAAAHFHAPSHSPRYLLVLLILLLPTLLVSLLAFLVDILLFVPRLQWGGWIVLVATVLLVSCGVVTCAMRRTLVSRKARKRRIAENAERSDPFYHRSHDAAIPTAAGPIFAEAESPPPLSIEQKTPLINSTAILASAPTFATFDSSTQGPPDHDLARVYSRSHSHPSPDDVPSRYDSSAGRGDARGYNGPRDEYGNPLPPSGPYPSDRPIMRTPSDGGVPGFVGPRGRGGYPGRSMYGYGRGGPHGRGPIPNGRGSMRGRGQRGPPPGYPQRRDGGYDAYALGPGRRSEPPLPPPPPIPPLPPSRLPGYGFNQPGDYGSKSLPMRPGAIGPPEREVPIGRAIDLPHLQPLPDDRYGQDPEVVGVDLQQQRDESGSVEQGRVSIYGTEGPYLPPRAGWSQSAANPLHREEPHRDVSPPSPSSPRKSRDEYVEDVDPRFAEPSWPASAGMTAVPSALQPGPPGEIQPSTSEETLPDELRSPAASDTSHFTSISERSVNPLWHPPPPPPSRSLQRLRQQQRQDLLLTSNPDFELQPGHGQGIRARLKMVPEHVAGSGGRYPTSS</sequence>
<dbReference type="OrthoDB" id="2354757at2759"/>
<feature type="compositionally biased region" description="Polar residues" evidence="5">
    <location>
        <begin position="588"/>
        <end position="601"/>
    </location>
</feature>
<feature type="compositionally biased region" description="Pro residues" evidence="5">
    <location>
        <begin position="397"/>
        <end position="412"/>
    </location>
</feature>
<protein>
    <recommendedName>
        <fullName evidence="9">PH-response regulator protein palI/RIM9</fullName>
    </recommendedName>
</protein>
<evidence type="ECO:0000313" key="8">
    <source>
        <dbReference type="Proteomes" id="UP000243515"/>
    </source>
</evidence>
<dbReference type="GO" id="GO:0005886">
    <property type="term" value="C:plasma membrane"/>
    <property type="evidence" value="ECO:0007669"/>
    <property type="project" value="InterPro"/>
</dbReference>
<keyword evidence="8" id="KW-1185">Reference proteome</keyword>
<proteinExistence type="predicted"/>
<feature type="transmembrane region" description="Helical" evidence="6">
    <location>
        <begin position="122"/>
        <end position="148"/>
    </location>
</feature>
<feature type="compositionally biased region" description="Low complexity" evidence="5">
    <location>
        <begin position="615"/>
        <end position="630"/>
    </location>
</feature>
<feature type="transmembrane region" description="Helical" evidence="6">
    <location>
        <begin position="154"/>
        <end position="176"/>
    </location>
</feature>
<reference evidence="7 8" key="1">
    <citation type="journal article" date="2015" name="Environ. Microbiol.">
        <title>Metagenome sequence of Elaphomyces granulatus from sporocarp tissue reveals Ascomycota ectomycorrhizal fingerprints of genome expansion and a Proteobacteria-rich microbiome.</title>
        <authorList>
            <person name="Quandt C.A."/>
            <person name="Kohler A."/>
            <person name="Hesse C.N."/>
            <person name="Sharpton T.J."/>
            <person name="Martin F."/>
            <person name="Spatafora J.W."/>
        </authorList>
    </citation>
    <scope>NUCLEOTIDE SEQUENCE [LARGE SCALE GENOMIC DNA]</scope>
    <source>
        <strain evidence="7 8">OSC145934</strain>
    </source>
</reference>
<dbReference type="GO" id="GO:0035838">
    <property type="term" value="C:growing cell tip"/>
    <property type="evidence" value="ECO:0007669"/>
    <property type="project" value="TreeGrafter"/>
</dbReference>
<feature type="compositionally biased region" description="Basic and acidic residues" evidence="5">
    <location>
        <begin position="512"/>
        <end position="521"/>
    </location>
</feature>
<evidence type="ECO:0000256" key="5">
    <source>
        <dbReference type="SAM" id="MobiDB-lite"/>
    </source>
</evidence>
<dbReference type="PANTHER" id="PTHR28013">
    <property type="entry name" value="PROTEIN DCV1-RELATED"/>
    <property type="match status" value="1"/>
</dbReference>
<feature type="compositionally biased region" description="Gly residues" evidence="5">
    <location>
        <begin position="325"/>
        <end position="339"/>
    </location>
</feature>
<dbReference type="Pfam" id="PF06687">
    <property type="entry name" value="SUR7"/>
    <property type="match status" value="1"/>
</dbReference>
<comment type="caution">
    <text evidence="7">The sequence shown here is derived from an EMBL/GenBank/DDBJ whole genome shotgun (WGS) entry which is preliminary data.</text>
</comment>
<dbReference type="Proteomes" id="UP000243515">
    <property type="component" value="Unassembled WGS sequence"/>
</dbReference>
<dbReference type="AlphaFoldDB" id="A0A232LQ92"/>
<evidence type="ECO:0000256" key="2">
    <source>
        <dbReference type="ARBA" id="ARBA00022692"/>
    </source>
</evidence>
<dbReference type="PANTHER" id="PTHR28013:SF3">
    <property type="entry name" value="PROTEIN DCV1-RELATED"/>
    <property type="match status" value="1"/>
</dbReference>
<feature type="transmembrane region" description="Helical" evidence="6">
    <location>
        <begin position="87"/>
        <end position="110"/>
    </location>
</feature>
<dbReference type="InterPro" id="IPR051380">
    <property type="entry name" value="pH-response_reg_palI/RIM9"/>
</dbReference>